<evidence type="ECO:0000313" key="1">
    <source>
        <dbReference type="EMBL" id="WVX67289.1"/>
    </source>
</evidence>
<sequence>MDQKHAETLALQALAFLAKHEELLNQFVNQSGLSLNDLKKRAHEPELLGGVLDVILEDDKTLLSFCNLAEISPETLIKARIALPGGMHISV</sequence>
<dbReference type="InterPro" id="IPR021955">
    <property type="entry name" value="DUF3572"/>
</dbReference>
<reference evidence="1 2" key="1">
    <citation type="journal article" date="2024" name="Environ. Microbiol.">
        <title>Novel evolutionary insights on the interactions of the Holosporales (Alphaproteobacteria) with eukaryotic hosts from comparative genomics.</title>
        <authorList>
            <person name="Giovannini M."/>
            <person name="Petroni G."/>
            <person name="Castelli M."/>
        </authorList>
    </citation>
    <scope>NUCLEOTIDE SEQUENCE [LARGE SCALE GENOMIC DNA]</scope>
    <source>
        <strain evidence="1 2">US_Bl 15I1</strain>
    </source>
</reference>
<gene>
    <name evidence="1" type="ORF">Bealeia1_01488</name>
</gene>
<proteinExistence type="predicted"/>
<organism evidence="1 2">
    <name type="scientific">Candidatus Bealeia paramacronuclearis</name>
    <dbReference type="NCBI Taxonomy" id="1921001"/>
    <lineage>
        <taxon>Bacteria</taxon>
        <taxon>Pseudomonadati</taxon>
        <taxon>Pseudomonadota</taxon>
        <taxon>Alphaproteobacteria</taxon>
        <taxon>Holosporales</taxon>
        <taxon>Holosporaceae</taxon>
        <taxon>Candidatus Bealeia</taxon>
    </lineage>
</organism>
<dbReference type="Pfam" id="PF12096">
    <property type="entry name" value="DUF3572"/>
    <property type="match status" value="1"/>
</dbReference>
<keyword evidence="2" id="KW-1185">Reference proteome</keyword>
<accession>A0ABZ2C9K9</accession>
<protein>
    <submittedName>
        <fullName evidence="1">DUF3572 family protein</fullName>
    </submittedName>
</protein>
<name>A0ABZ2C9K9_9PROT</name>
<dbReference type="EMBL" id="CP133270">
    <property type="protein sequence ID" value="WVX67289.1"/>
    <property type="molecule type" value="Genomic_DNA"/>
</dbReference>
<evidence type="ECO:0000313" key="2">
    <source>
        <dbReference type="Proteomes" id="UP001330434"/>
    </source>
</evidence>
<dbReference type="Proteomes" id="UP001330434">
    <property type="component" value="Chromosome"/>
</dbReference>
<dbReference type="RefSeq" id="WP_331256061.1">
    <property type="nucleotide sequence ID" value="NZ_CP133270.1"/>
</dbReference>